<reference evidence="1 2" key="1">
    <citation type="submission" date="2019-03" db="EMBL/GenBank/DDBJ databases">
        <title>First draft genome of Liparis tanakae, snailfish: a comprehensive survey of snailfish specific genes.</title>
        <authorList>
            <person name="Kim W."/>
            <person name="Song I."/>
            <person name="Jeong J.-H."/>
            <person name="Kim D."/>
            <person name="Kim S."/>
            <person name="Ryu S."/>
            <person name="Song J.Y."/>
            <person name="Lee S.K."/>
        </authorList>
    </citation>
    <scope>NUCLEOTIDE SEQUENCE [LARGE SCALE GENOMIC DNA]</scope>
    <source>
        <tissue evidence="1">Muscle</tissue>
    </source>
</reference>
<gene>
    <name evidence="1" type="ORF">EYF80_009077</name>
</gene>
<dbReference type="Proteomes" id="UP000314294">
    <property type="component" value="Unassembled WGS sequence"/>
</dbReference>
<name>A0A4Z2IRT8_9TELE</name>
<dbReference type="AlphaFoldDB" id="A0A4Z2IRT8"/>
<organism evidence="1 2">
    <name type="scientific">Liparis tanakae</name>
    <name type="common">Tanaka's snailfish</name>
    <dbReference type="NCBI Taxonomy" id="230148"/>
    <lineage>
        <taxon>Eukaryota</taxon>
        <taxon>Metazoa</taxon>
        <taxon>Chordata</taxon>
        <taxon>Craniata</taxon>
        <taxon>Vertebrata</taxon>
        <taxon>Euteleostomi</taxon>
        <taxon>Actinopterygii</taxon>
        <taxon>Neopterygii</taxon>
        <taxon>Teleostei</taxon>
        <taxon>Neoteleostei</taxon>
        <taxon>Acanthomorphata</taxon>
        <taxon>Eupercaria</taxon>
        <taxon>Perciformes</taxon>
        <taxon>Cottioidei</taxon>
        <taxon>Cottales</taxon>
        <taxon>Liparidae</taxon>
        <taxon>Liparis</taxon>
    </lineage>
</organism>
<keyword evidence="2" id="KW-1185">Reference proteome</keyword>
<protein>
    <submittedName>
        <fullName evidence="1">Uncharacterized protein</fullName>
    </submittedName>
</protein>
<evidence type="ECO:0000313" key="1">
    <source>
        <dbReference type="EMBL" id="TNN80571.1"/>
    </source>
</evidence>
<accession>A0A4Z2IRT8</accession>
<sequence length="59" mass="6682">MYVCSSGSASDGRLLSISVRLWAGQKDQCGYERPPDWWWSLLGSGSMPQFPQKPQIYDN</sequence>
<comment type="caution">
    <text evidence="1">The sequence shown here is derived from an EMBL/GenBank/DDBJ whole genome shotgun (WGS) entry which is preliminary data.</text>
</comment>
<dbReference type="EMBL" id="SRLO01000053">
    <property type="protein sequence ID" value="TNN80571.1"/>
    <property type="molecule type" value="Genomic_DNA"/>
</dbReference>
<proteinExistence type="predicted"/>
<evidence type="ECO:0000313" key="2">
    <source>
        <dbReference type="Proteomes" id="UP000314294"/>
    </source>
</evidence>